<dbReference type="PANTHER" id="PTHR11732">
    <property type="entry name" value="ALDO/KETO REDUCTASE"/>
    <property type="match status" value="1"/>
</dbReference>
<dbReference type="InterPro" id="IPR018170">
    <property type="entry name" value="Aldo/ket_reductase_CS"/>
</dbReference>
<dbReference type="PRINTS" id="PR00069">
    <property type="entry name" value="ALDKETRDTASE"/>
</dbReference>
<dbReference type="STRING" id="1151754.M9LYL3"/>
<dbReference type="PROSITE" id="PS00062">
    <property type="entry name" value="ALDOKETO_REDUCTASE_2"/>
    <property type="match status" value="1"/>
</dbReference>
<dbReference type="FunFam" id="3.20.20.100:FF:000034">
    <property type="entry name" value="Chromosome 7, whole genome shotgun sequence"/>
    <property type="match status" value="1"/>
</dbReference>
<dbReference type="EMBL" id="DF196785">
    <property type="protein sequence ID" value="GAC75914.1"/>
    <property type="molecule type" value="Genomic_DNA"/>
</dbReference>
<proteinExistence type="predicted"/>
<organism evidence="2 3">
    <name type="scientific">Pseudozyma antarctica (strain T-34)</name>
    <name type="common">Yeast</name>
    <name type="synonym">Candida antarctica</name>
    <dbReference type="NCBI Taxonomy" id="1151754"/>
    <lineage>
        <taxon>Eukaryota</taxon>
        <taxon>Fungi</taxon>
        <taxon>Dikarya</taxon>
        <taxon>Basidiomycota</taxon>
        <taxon>Ustilaginomycotina</taxon>
        <taxon>Ustilaginomycetes</taxon>
        <taxon>Ustilaginales</taxon>
        <taxon>Ustilaginaceae</taxon>
        <taxon>Moesziomyces</taxon>
    </lineage>
</organism>
<dbReference type="CDD" id="cd19071">
    <property type="entry name" value="AKR_AKR1-5-like"/>
    <property type="match status" value="1"/>
</dbReference>
<dbReference type="OrthoDB" id="416253at2759"/>
<evidence type="ECO:0000313" key="3">
    <source>
        <dbReference type="Proteomes" id="UP000011976"/>
    </source>
</evidence>
<accession>M9LYL3</accession>
<dbReference type="InterPro" id="IPR036812">
    <property type="entry name" value="NAD(P)_OxRdtase_dom_sf"/>
</dbReference>
<dbReference type="PROSITE" id="PS00798">
    <property type="entry name" value="ALDOKETO_REDUCTASE_1"/>
    <property type="match status" value="1"/>
</dbReference>
<dbReference type="Pfam" id="PF00248">
    <property type="entry name" value="Aldo_ket_red"/>
    <property type="match status" value="1"/>
</dbReference>
<feature type="domain" description="NADP-dependent oxidoreductase" evidence="1">
    <location>
        <begin position="64"/>
        <end position="332"/>
    </location>
</feature>
<protein>
    <submittedName>
        <fullName evidence="2">Glycine cleavage system H protein</fullName>
    </submittedName>
</protein>
<name>M9LYL3_PSEA3</name>
<sequence>MLASARRNGAEKSPVLLRQRRRIRHLSPRKCTFAGNLAPLGILPAKHQPASHFKLNSGASIPSVGLGTWQSPKGEVRDAVCHALKSGYRHIDCAWGYQNEDEVGEGIRLSGVPREDIWITSKLFEFHHNHVRQAVQDTLDKLGVKYLDLYLMHWNIAFVPEDVPAGQLPRDSKKDPKTGKHLLDLETTENFVGVWKELEKLVDEGIVKNIGISNFSIRRTKELLKSCRIKPVVNQVELSFTFPQPELVAWLKKNDILPQAYSPLGSTGASQASLSVVDEIAKKHGVQGANVLISWQVARGCNPLPKSVTPARIENNIKLIDLSAEELDQLEKGALAQTPKKVCDQSDLVVPAYDIFEADHPTNNDKVQAAQA</sequence>
<dbReference type="SUPFAM" id="SSF51430">
    <property type="entry name" value="NAD(P)-linked oxidoreductase"/>
    <property type="match status" value="1"/>
</dbReference>
<gene>
    <name evidence="2" type="ORF">PANT_19d00015</name>
</gene>
<evidence type="ECO:0000259" key="1">
    <source>
        <dbReference type="Pfam" id="PF00248"/>
    </source>
</evidence>
<dbReference type="Proteomes" id="UP000011976">
    <property type="component" value="Unassembled WGS sequence"/>
</dbReference>
<dbReference type="InterPro" id="IPR023210">
    <property type="entry name" value="NADP_OxRdtase_dom"/>
</dbReference>
<reference evidence="3" key="1">
    <citation type="journal article" date="2013" name="Genome Announc.">
        <title>Genome sequence of the basidiomycetous yeast Pseudozyma antarctica T-34, a producer of the glycolipid biosurfactants mannosylerythritol lipids.</title>
        <authorList>
            <person name="Morita T."/>
            <person name="Koike H."/>
            <person name="Koyama Y."/>
            <person name="Hagiwara H."/>
            <person name="Ito E."/>
            <person name="Fukuoka T."/>
            <person name="Imura T."/>
            <person name="Machida M."/>
            <person name="Kitamoto D."/>
        </authorList>
    </citation>
    <scope>NUCLEOTIDE SEQUENCE [LARGE SCALE GENOMIC DNA]</scope>
    <source>
        <strain evidence="3">T-34</strain>
    </source>
</reference>
<dbReference type="GO" id="GO:0016491">
    <property type="term" value="F:oxidoreductase activity"/>
    <property type="evidence" value="ECO:0007669"/>
    <property type="project" value="InterPro"/>
</dbReference>
<dbReference type="AlphaFoldDB" id="M9LYL3"/>
<dbReference type="Gene3D" id="3.20.20.100">
    <property type="entry name" value="NADP-dependent oxidoreductase domain"/>
    <property type="match status" value="1"/>
</dbReference>
<dbReference type="InterPro" id="IPR020471">
    <property type="entry name" value="AKR"/>
</dbReference>
<evidence type="ECO:0000313" key="2">
    <source>
        <dbReference type="EMBL" id="GAC75914.1"/>
    </source>
</evidence>